<evidence type="ECO:0000313" key="3">
    <source>
        <dbReference type="EMBL" id="TJZ73643.1"/>
    </source>
</evidence>
<feature type="region of interest" description="Disordered" evidence="1">
    <location>
        <begin position="24"/>
        <end position="98"/>
    </location>
</feature>
<evidence type="ECO:0000256" key="1">
    <source>
        <dbReference type="SAM" id="MobiDB-lite"/>
    </source>
</evidence>
<keyword evidence="2" id="KW-0732">Signal</keyword>
<evidence type="ECO:0000256" key="2">
    <source>
        <dbReference type="SAM" id="SignalP"/>
    </source>
</evidence>
<sequence>MKLAITWMFGSLAAAAVLFGGYGDDRAGTNAAAQDPVPCQVQPGNASSPFDDGDMDRDDDTWRDREREQMERGDDLQERRDQVPPDVCEPPGIFQSAA</sequence>
<name>A0ABY2RGM2_9NOCA</name>
<comment type="caution">
    <text evidence="3">The sequence shown here is derived from an EMBL/GenBank/DDBJ whole genome shotgun (WGS) entry which is preliminary data.</text>
</comment>
<feature type="chain" id="PRO_5046524789" description="Secreted protein" evidence="2">
    <location>
        <begin position="17"/>
        <end position="98"/>
    </location>
</feature>
<proteinExistence type="predicted"/>
<feature type="compositionally biased region" description="Basic and acidic residues" evidence="1">
    <location>
        <begin position="60"/>
        <end position="83"/>
    </location>
</feature>
<evidence type="ECO:0008006" key="5">
    <source>
        <dbReference type="Google" id="ProtNLM"/>
    </source>
</evidence>
<evidence type="ECO:0000313" key="4">
    <source>
        <dbReference type="Proteomes" id="UP000305109"/>
    </source>
</evidence>
<keyword evidence="4" id="KW-1185">Reference proteome</keyword>
<dbReference type="RefSeq" id="WP_136912075.1">
    <property type="nucleotide sequence ID" value="NZ_SUMD01000017.1"/>
</dbReference>
<gene>
    <name evidence="3" type="ORF">FCG67_24010</name>
</gene>
<dbReference type="Proteomes" id="UP000305109">
    <property type="component" value="Unassembled WGS sequence"/>
</dbReference>
<organism evidence="3 4">
    <name type="scientific">Rhodococcus oryzae</name>
    <dbReference type="NCBI Taxonomy" id="2571143"/>
    <lineage>
        <taxon>Bacteria</taxon>
        <taxon>Bacillati</taxon>
        <taxon>Actinomycetota</taxon>
        <taxon>Actinomycetes</taxon>
        <taxon>Mycobacteriales</taxon>
        <taxon>Nocardiaceae</taxon>
        <taxon>Rhodococcus</taxon>
    </lineage>
</organism>
<dbReference type="EMBL" id="SUMD01000017">
    <property type="protein sequence ID" value="TJZ73643.1"/>
    <property type="molecule type" value="Genomic_DNA"/>
</dbReference>
<reference evidence="3 4" key="1">
    <citation type="submission" date="2019-04" db="EMBL/GenBank/DDBJ databases">
        <title>Rhodococcus oryzae sp. nov., a novel actinomycete isolated from rhizosphere soil of rice (Oryza sativa L.).</title>
        <authorList>
            <person name="Li C."/>
        </authorList>
    </citation>
    <scope>NUCLEOTIDE SEQUENCE [LARGE SCALE GENOMIC DNA]</scope>
    <source>
        <strain evidence="3 4">NEAU-CX67</strain>
    </source>
</reference>
<feature type="signal peptide" evidence="2">
    <location>
        <begin position="1"/>
        <end position="16"/>
    </location>
</feature>
<protein>
    <recommendedName>
        <fullName evidence="5">Secreted protein</fullName>
    </recommendedName>
</protein>
<accession>A0ABY2RGM2</accession>